<keyword evidence="4" id="KW-0311">Gluconate utilization</keyword>
<dbReference type="SUPFAM" id="SSF51735">
    <property type="entry name" value="NAD(P)-binding Rossmann-fold domains"/>
    <property type="match status" value="1"/>
</dbReference>
<name>A0ABV4AQ21_9GAMM</name>
<evidence type="ECO:0000313" key="6">
    <source>
        <dbReference type="EMBL" id="MEY2182506.1"/>
    </source>
</evidence>
<evidence type="ECO:0000256" key="4">
    <source>
        <dbReference type="ARBA" id="ARBA00023064"/>
    </source>
</evidence>
<dbReference type="InterPro" id="IPR006183">
    <property type="entry name" value="Pgluconate_DH"/>
</dbReference>
<dbReference type="InterPro" id="IPR008927">
    <property type="entry name" value="6-PGluconate_DH-like_C_sf"/>
</dbReference>
<keyword evidence="3 6" id="KW-0560">Oxidoreductase</keyword>
<dbReference type="InterPro" id="IPR006114">
    <property type="entry name" value="6PGDH_C"/>
</dbReference>
<dbReference type="InterPro" id="IPR013328">
    <property type="entry name" value="6PGD_dom2"/>
</dbReference>
<protein>
    <submittedName>
        <fullName evidence="6">Phosphogluconate dehydrogenase (NAD(+)-dependent, decarboxylating)</fullName>
        <ecNumber evidence="6">1.1.1.343</ecNumber>
    </submittedName>
</protein>
<evidence type="ECO:0000256" key="3">
    <source>
        <dbReference type="ARBA" id="ARBA00023002"/>
    </source>
</evidence>
<evidence type="ECO:0000256" key="1">
    <source>
        <dbReference type="ARBA" id="ARBA00004959"/>
    </source>
</evidence>
<comment type="pathway">
    <text evidence="1">Carbohydrate degradation; pentose phosphate pathway.</text>
</comment>
<dbReference type="Pfam" id="PF00393">
    <property type="entry name" value="6PGD"/>
    <property type="match status" value="1"/>
</dbReference>
<dbReference type="NCBIfam" id="NF007161">
    <property type="entry name" value="PRK09599.1"/>
    <property type="match status" value="1"/>
</dbReference>
<accession>A0ABV4AQ21</accession>
<keyword evidence="7" id="KW-1185">Reference proteome</keyword>
<dbReference type="SUPFAM" id="SSF48179">
    <property type="entry name" value="6-phosphogluconate dehydrogenase C-terminal domain-like"/>
    <property type="match status" value="1"/>
</dbReference>
<sequence>MEALAQLPVYRGRPARRRLQRRLAGRAGQAILKSRGGRAQRAAASLQYTWSKAMELGMVGLGKMGAYMAERLVQGGHKVTGYDPSADARQAVAAKGIGGADSLAALVKALPAPRVLWLMVPAGKITDDTVNALLPLLAKGDTVIDGGNSNYKDTLRRAALYAEHGLGYVDSGTSGGIWGLKEGYSMMVGGDEKTVAALKPIFETLAPAADQGWGRVGPVGSGHFTKMVHNGIEYGLMQAYAEGFSILAHKKEFGLDLHQVGEIWRYGSVVRSWLLDLTTDALGKNPSMDGIAPYVVDSGEGRWTVDEAIDLDVPAPIITASLIERLRSRDTESFSDKLLSAMRNEFGGHAIKSEAK</sequence>
<comment type="caution">
    <text evidence="6">The sequence shown here is derived from an EMBL/GenBank/DDBJ whole genome shotgun (WGS) entry which is preliminary data.</text>
</comment>
<dbReference type="EMBL" id="JBGBPY010000001">
    <property type="protein sequence ID" value="MEY2182506.1"/>
    <property type="molecule type" value="Genomic_DNA"/>
</dbReference>
<dbReference type="PROSITE" id="PS00895">
    <property type="entry name" value="3_HYDROXYISOBUT_DH"/>
    <property type="match status" value="1"/>
</dbReference>
<evidence type="ECO:0000313" key="7">
    <source>
        <dbReference type="Proteomes" id="UP001562159"/>
    </source>
</evidence>
<comment type="similarity">
    <text evidence="2">Belongs to the 6-phosphogluconate dehydrogenase family.</text>
</comment>
<dbReference type="Gene3D" id="1.10.1040.10">
    <property type="entry name" value="N-(1-d-carboxylethyl)-l-norvaline Dehydrogenase, domain 2"/>
    <property type="match status" value="1"/>
</dbReference>
<feature type="domain" description="6-phosphogluconate dehydrogenase C-terminal" evidence="5">
    <location>
        <begin position="222"/>
        <end position="350"/>
    </location>
</feature>
<evidence type="ECO:0000259" key="5">
    <source>
        <dbReference type="SMART" id="SM01350"/>
    </source>
</evidence>
<dbReference type="GO" id="GO:0016491">
    <property type="term" value="F:oxidoreductase activity"/>
    <property type="evidence" value="ECO:0007669"/>
    <property type="project" value="UniProtKB-KW"/>
</dbReference>
<dbReference type="Proteomes" id="UP001562159">
    <property type="component" value="Unassembled WGS sequence"/>
</dbReference>
<reference evidence="6 7" key="1">
    <citation type="submission" date="2024-07" db="EMBL/GenBank/DDBJ databases">
        <title>Molecular mechanisms and environmental adaptations of flagellar loss and biofilm growth of Rhodanobacter under environmental stress.</title>
        <authorList>
            <person name="Chen M."/>
        </authorList>
    </citation>
    <scope>NUCLEOTIDE SEQUENCE [LARGE SCALE GENOMIC DNA]</scope>
    <source>
        <strain evidence="6 7">RS22</strain>
    </source>
</reference>
<dbReference type="PANTHER" id="PTHR11811">
    <property type="entry name" value="6-PHOSPHOGLUCONATE DEHYDROGENASE"/>
    <property type="match status" value="1"/>
</dbReference>
<dbReference type="InterPro" id="IPR004849">
    <property type="entry name" value="6DGDH_YqeC"/>
</dbReference>
<dbReference type="Pfam" id="PF03446">
    <property type="entry name" value="NAD_binding_2"/>
    <property type="match status" value="1"/>
</dbReference>
<dbReference type="PRINTS" id="PR00076">
    <property type="entry name" value="6PGDHDRGNASE"/>
</dbReference>
<proteinExistence type="inferred from homology"/>
<organism evidence="6 7">
    <name type="scientific">Rhodanobacter humi</name>
    <dbReference type="NCBI Taxonomy" id="1888173"/>
    <lineage>
        <taxon>Bacteria</taxon>
        <taxon>Pseudomonadati</taxon>
        <taxon>Pseudomonadota</taxon>
        <taxon>Gammaproteobacteria</taxon>
        <taxon>Lysobacterales</taxon>
        <taxon>Rhodanobacteraceae</taxon>
        <taxon>Rhodanobacter</taxon>
    </lineage>
</organism>
<dbReference type="NCBIfam" id="TIGR00872">
    <property type="entry name" value="gnd_rel"/>
    <property type="match status" value="1"/>
</dbReference>
<dbReference type="SMART" id="SM01350">
    <property type="entry name" value="6PGD"/>
    <property type="match status" value="1"/>
</dbReference>
<dbReference type="InterPro" id="IPR002204">
    <property type="entry name" value="3-OH-isobutyrate_DH-rel_CS"/>
</dbReference>
<gene>
    <name evidence="6" type="primary">gnd</name>
    <name evidence="6" type="ORF">AB7878_08765</name>
</gene>
<dbReference type="InterPro" id="IPR006115">
    <property type="entry name" value="6PGDH_NADP-bd"/>
</dbReference>
<dbReference type="Gene3D" id="3.40.50.720">
    <property type="entry name" value="NAD(P)-binding Rossmann-like Domain"/>
    <property type="match status" value="1"/>
</dbReference>
<evidence type="ECO:0000256" key="2">
    <source>
        <dbReference type="ARBA" id="ARBA00008419"/>
    </source>
</evidence>
<dbReference type="InterPro" id="IPR036291">
    <property type="entry name" value="NAD(P)-bd_dom_sf"/>
</dbReference>
<dbReference type="EC" id="1.1.1.343" evidence="6"/>